<proteinExistence type="predicted"/>
<sequence length="20" mass="2344">MALTERAPLMSATRWRLLRA</sequence>
<dbReference type="EMBL" id="GBRH01248577">
    <property type="protein sequence ID" value="JAD49318.1"/>
    <property type="molecule type" value="Transcribed_RNA"/>
</dbReference>
<accession>A0A0A9AHG3</accession>
<protein>
    <submittedName>
        <fullName evidence="1">Uncharacterized protein</fullName>
    </submittedName>
</protein>
<name>A0A0A9AHG3_ARUDO</name>
<reference evidence="1" key="1">
    <citation type="submission" date="2014-09" db="EMBL/GenBank/DDBJ databases">
        <authorList>
            <person name="Magalhaes I.L.F."/>
            <person name="Oliveira U."/>
            <person name="Santos F.R."/>
            <person name="Vidigal T.H.D.A."/>
            <person name="Brescovit A.D."/>
            <person name="Santos A.J."/>
        </authorList>
    </citation>
    <scope>NUCLEOTIDE SEQUENCE</scope>
    <source>
        <tissue evidence="1">Shoot tissue taken approximately 20 cm above the soil surface</tissue>
    </source>
</reference>
<dbReference type="AlphaFoldDB" id="A0A0A9AHG3"/>
<organism evidence="1">
    <name type="scientific">Arundo donax</name>
    <name type="common">Giant reed</name>
    <name type="synonym">Donax arundinaceus</name>
    <dbReference type="NCBI Taxonomy" id="35708"/>
    <lineage>
        <taxon>Eukaryota</taxon>
        <taxon>Viridiplantae</taxon>
        <taxon>Streptophyta</taxon>
        <taxon>Embryophyta</taxon>
        <taxon>Tracheophyta</taxon>
        <taxon>Spermatophyta</taxon>
        <taxon>Magnoliopsida</taxon>
        <taxon>Liliopsida</taxon>
        <taxon>Poales</taxon>
        <taxon>Poaceae</taxon>
        <taxon>PACMAD clade</taxon>
        <taxon>Arundinoideae</taxon>
        <taxon>Arundineae</taxon>
        <taxon>Arundo</taxon>
    </lineage>
</organism>
<reference evidence="1" key="2">
    <citation type="journal article" date="2015" name="Data Brief">
        <title>Shoot transcriptome of the giant reed, Arundo donax.</title>
        <authorList>
            <person name="Barrero R.A."/>
            <person name="Guerrero F.D."/>
            <person name="Moolhuijzen P."/>
            <person name="Goolsby J.A."/>
            <person name="Tidwell J."/>
            <person name="Bellgard S.E."/>
            <person name="Bellgard M.I."/>
        </authorList>
    </citation>
    <scope>NUCLEOTIDE SEQUENCE</scope>
    <source>
        <tissue evidence="1">Shoot tissue taken approximately 20 cm above the soil surface</tissue>
    </source>
</reference>
<evidence type="ECO:0000313" key="1">
    <source>
        <dbReference type="EMBL" id="JAD49318.1"/>
    </source>
</evidence>